<feature type="transmembrane region" description="Helical" evidence="8">
    <location>
        <begin position="219"/>
        <end position="244"/>
    </location>
</feature>
<dbReference type="AlphaFoldDB" id="A0A4R2EA60"/>
<feature type="transmembrane region" description="Helical" evidence="8">
    <location>
        <begin position="60"/>
        <end position="79"/>
    </location>
</feature>
<sequence>MRKRFKNTFWRRLELLASFRRNVDKVGLLILLFISIASIALVVYEVGFNLNPYLYAQTSRFYFVALLIFLVSYIVRFFSQGFGESKETRHYIAWSLFGLLFFLLLIAYIKPDEYIRTKAPLLAIFKSPVFTYVFILILSVMELSRSTFGFLKKEINTSLIFVLSFFFIILVGTGLLLLPNSTTHGISLVDALFTSTSAVCVTGLVVVDTATAFTPLGQFFILLLIQIGGIGVMTLTSFFGIFLVNKLSFKNQINLGDFISEENLGEIFRTLMKIVLVTFIIESIGAIFIYFSVRGTLGDVNEGYYSIFHSISAFCNAGFSIFTDNLYDVRVRYNYGLHAYVSLLIVFGGIGYPILFNYMQLLKHVFRNMVRQVLGLQRRYHHLPKIINLHTKLVVYTTLILLVVGTVFFAFFEYNNTLKGLPWYGVLAESFFGSVTPRTAGFNTVNMAQLLPQTVLLTMFLMWIGASPVSTGGGIKTTTFAVAVFNVINIMKGKERLEIGGREITNNTVLRAFGAILLSIFMIGLSTSLIKLFEPQIDMMAIVFECISALSTVGLSLGITPSLDEGSKIVLIATMFIGRVGALTFLSGFVRHTAELDYRYPKTSIFVN</sequence>
<feature type="transmembrane region" description="Helical" evidence="8">
    <location>
        <begin position="460"/>
        <end position="488"/>
    </location>
</feature>
<feature type="transmembrane region" description="Helical" evidence="8">
    <location>
        <begin position="509"/>
        <end position="533"/>
    </location>
</feature>
<evidence type="ECO:0000256" key="6">
    <source>
        <dbReference type="ARBA" id="ARBA00023065"/>
    </source>
</evidence>
<dbReference type="PANTHER" id="PTHR32024:SF1">
    <property type="entry name" value="KTR SYSTEM POTASSIUM UPTAKE PROTEIN B"/>
    <property type="match status" value="1"/>
</dbReference>
<keyword evidence="5 8" id="KW-1133">Transmembrane helix</keyword>
<evidence type="ECO:0000256" key="3">
    <source>
        <dbReference type="ARBA" id="ARBA00022475"/>
    </source>
</evidence>
<evidence type="ECO:0000256" key="7">
    <source>
        <dbReference type="ARBA" id="ARBA00023136"/>
    </source>
</evidence>
<feature type="transmembrane region" description="Helical" evidence="8">
    <location>
        <begin position="184"/>
        <end position="207"/>
    </location>
</feature>
<name>A0A4R2EA60_9BACT</name>
<accession>A0A4R2EA60</accession>
<reference evidence="9 10" key="1">
    <citation type="submission" date="2019-03" db="EMBL/GenBank/DDBJ databases">
        <title>Genomic Encyclopedia of Archaeal and Bacterial Type Strains, Phase II (KMG-II): from individual species to whole genera.</title>
        <authorList>
            <person name="Goeker M."/>
        </authorList>
    </citation>
    <scope>NUCLEOTIDE SEQUENCE [LARGE SCALE GENOMIC DNA]</scope>
    <source>
        <strain evidence="9 10">RL-C</strain>
    </source>
</reference>
<feature type="transmembrane region" description="Helical" evidence="8">
    <location>
        <begin position="335"/>
        <end position="359"/>
    </location>
</feature>
<gene>
    <name evidence="9" type="ORF">CLV25_11262</name>
</gene>
<dbReference type="RefSeq" id="WP_131839876.1">
    <property type="nucleotide sequence ID" value="NZ_SLWB01000012.1"/>
</dbReference>
<feature type="transmembrane region" description="Helical" evidence="8">
    <location>
        <begin position="91"/>
        <end position="109"/>
    </location>
</feature>
<dbReference type="Proteomes" id="UP000294830">
    <property type="component" value="Unassembled WGS sequence"/>
</dbReference>
<evidence type="ECO:0000313" key="10">
    <source>
        <dbReference type="Proteomes" id="UP000294830"/>
    </source>
</evidence>
<evidence type="ECO:0000256" key="4">
    <source>
        <dbReference type="ARBA" id="ARBA00022692"/>
    </source>
</evidence>
<feature type="transmembrane region" description="Helical" evidence="8">
    <location>
        <begin position="303"/>
        <end position="323"/>
    </location>
</feature>
<dbReference type="EMBL" id="SLWB01000012">
    <property type="protein sequence ID" value="TCN64735.1"/>
    <property type="molecule type" value="Genomic_DNA"/>
</dbReference>
<dbReference type="GO" id="GO:0005886">
    <property type="term" value="C:plasma membrane"/>
    <property type="evidence" value="ECO:0007669"/>
    <property type="project" value="UniProtKB-SubCell"/>
</dbReference>
<evidence type="ECO:0000256" key="8">
    <source>
        <dbReference type="SAM" id="Phobius"/>
    </source>
</evidence>
<dbReference type="PANTHER" id="PTHR32024">
    <property type="entry name" value="TRK SYSTEM POTASSIUM UPTAKE PROTEIN TRKG-RELATED"/>
    <property type="match status" value="1"/>
</dbReference>
<keyword evidence="4 8" id="KW-0812">Transmembrane</keyword>
<dbReference type="InterPro" id="IPR003445">
    <property type="entry name" value="Cat_transpt"/>
</dbReference>
<proteinExistence type="predicted"/>
<dbReference type="GO" id="GO:0030001">
    <property type="term" value="P:metal ion transport"/>
    <property type="evidence" value="ECO:0007669"/>
    <property type="project" value="UniProtKB-ARBA"/>
</dbReference>
<feature type="transmembrane region" description="Helical" evidence="8">
    <location>
        <begin position="26"/>
        <end position="48"/>
    </location>
</feature>
<feature type="transmembrane region" description="Helical" evidence="8">
    <location>
        <begin position="155"/>
        <end position="178"/>
    </location>
</feature>
<feature type="transmembrane region" description="Helical" evidence="8">
    <location>
        <begin position="539"/>
        <end position="557"/>
    </location>
</feature>
<keyword evidence="7 8" id="KW-0472">Membrane</keyword>
<evidence type="ECO:0000256" key="5">
    <source>
        <dbReference type="ARBA" id="ARBA00022989"/>
    </source>
</evidence>
<feature type="transmembrane region" description="Helical" evidence="8">
    <location>
        <begin position="393"/>
        <end position="412"/>
    </location>
</feature>
<evidence type="ECO:0000313" key="9">
    <source>
        <dbReference type="EMBL" id="TCN64735.1"/>
    </source>
</evidence>
<keyword evidence="2" id="KW-0813">Transport</keyword>
<organism evidence="9 10">
    <name type="scientific">Acetobacteroides hydrogenigenes</name>
    <dbReference type="NCBI Taxonomy" id="979970"/>
    <lineage>
        <taxon>Bacteria</taxon>
        <taxon>Pseudomonadati</taxon>
        <taxon>Bacteroidota</taxon>
        <taxon>Bacteroidia</taxon>
        <taxon>Bacteroidales</taxon>
        <taxon>Rikenellaceae</taxon>
        <taxon>Acetobacteroides</taxon>
    </lineage>
</organism>
<comment type="caution">
    <text evidence="9">The sequence shown here is derived from an EMBL/GenBank/DDBJ whole genome shotgun (WGS) entry which is preliminary data.</text>
</comment>
<protein>
    <submittedName>
        <fullName evidence="9">Potassium uptake TrkH family protein</fullName>
    </submittedName>
</protein>
<dbReference type="Pfam" id="PF02386">
    <property type="entry name" value="TrkH"/>
    <property type="match status" value="1"/>
</dbReference>
<feature type="transmembrane region" description="Helical" evidence="8">
    <location>
        <begin position="121"/>
        <end position="143"/>
    </location>
</feature>
<feature type="transmembrane region" description="Helical" evidence="8">
    <location>
        <begin position="569"/>
        <end position="590"/>
    </location>
</feature>
<dbReference type="OrthoDB" id="9810952at2"/>
<evidence type="ECO:0000256" key="2">
    <source>
        <dbReference type="ARBA" id="ARBA00022448"/>
    </source>
</evidence>
<feature type="transmembrane region" description="Helical" evidence="8">
    <location>
        <begin position="271"/>
        <end position="291"/>
    </location>
</feature>
<keyword evidence="10" id="KW-1185">Reference proteome</keyword>
<dbReference type="GO" id="GO:0008324">
    <property type="term" value="F:monoatomic cation transmembrane transporter activity"/>
    <property type="evidence" value="ECO:0007669"/>
    <property type="project" value="InterPro"/>
</dbReference>
<keyword evidence="6" id="KW-0406">Ion transport</keyword>
<keyword evidence="3" id="KW-1003">Cell membrane</keyword>
<evidence type="ECO:0000256" key="1">
    <source>
        <dbReference type="ARBA" id="ARBA00004651"/>
    </source>
</evidence>
<comment type="subcellular location">
    <subcellularLocation>
        <location evidence="1">Cell membrane</location>
        <topology evidence="1">Multi-pass membrane protein</topology>
    </subcellularLocation>
</comment>